<evidence type="ECO:0008006" key="3">
    <source>
        <dbReference type="Google" id="ProtNLM"/>
    </source>
</evidence>
<accession>A0A9K3NLT1</accession>
<keyword evidence="2" id="KW-1185">Reference proteome</keyword>
<gene>
    <name evidence="1" type="ORF">HanXRQr2_Chr05g0207631</name>
</gene>
<sequence length="157" mass="18265">MLNLEIESINGMSIGFSPIRRGVPFSDCLCSRCGMGAEDPDHIFIGCLWARSIWWSILVWMRISFPVDIVNINELMVYIHKQPGSSRWKRVVYTVALATIWRLWNARNEMIFNGRFIPVSSTVDLIKEDAFLWLNNRSNIKSLSWENWGMFDISCLM</sequence>
<proteinExistence type="predicted"/>
<organism evidence="1 2">
    <name type="scientific">Helianthus annuus</name>
    <name type="common">Common sunflower</name>
    <dbReference type="NCBI Taxonomy" id="4232"/>
    <lineage>
        <taxon>Eukaryota</taxon>
        <taxon>Viridiplantae</taxon>
        <taxon>Streptophyta</taxon>
        <taxon>Embryophyta</taxon>
        <taxon>Tracheophyta</taxon>
        <taxon>Spermatophyta</taxon>
        <taxon>Magnoliopsida</taxon>
        <taxon>eudicotyledons</taxon>
        <taxon>Gunneridae</taxon>
        <taxon>Pentapetalae</taxon>
        <taxon>asterids</taxon>
        <taxon>campanulids</taxon>
        <taxon>Asterales</taxon>
        <taxon>Asteraceae</taxon>
        <taxon>Asteroideae</taxon>
        <taxon>Heliantheae alliance</taxon>
        <taxon>Heliantheae</taxon>
        <taxon>Helianthus</taxon>
    </lineage>
</organism>
<dbReference type="EMBL" id="MNCJ02000320">
    <property type="protein sequence ID" value="KAF5805297.1"/>
    <property type="molecule type" value="Genomic_DNA"/>
</dbReference>
<protein>
    <recommendedName>
        <fullName evidence="3">Reverse transcriptase zinc-binding domain-containing protein</fullName>
    </recommendedName>
</protein>
<name>A0A9K3NLT1_HELAN</name>
<evidence type="ECO:0000313" key="2">
    <source>
        <dbReference type="Proteomes" id="UP000215914"/>
    </source>
</evidence>
<dbReference type="PANTHER" id="PTHR33116">
    <property type="entry name" value="REVERSE TRANSCRIPTASE ZINC-BINDING DOMAIN-CONTAINING PROTEIN-RELATED-RELATED"/>
    <property type="match status" value="1"/>
</dbReference>
<evidence type="ECO:0000313" key="1">
    <source>
        <dbReference type="EMBL" id="KAF5805297.1"/>
    </source>
</evidence>
<dbReference type="AlphaFoldDB" id="A0A9K3NLT1"/>
<comment type="caution">
    <text evidence="1">The sequence shown here is derived from an EMBL/GenBank/DDBJ whole genome shotgun (WGS) entry which is preliminary data.</text>
</comment>
<dbReference type="PANTHER" id="PTHR33116:SF81">
    <property type="entry name" value="RNA-DIRECTED DNA POLYMERASE"/>
    <property type="match status" value="1"/>
</dbReference>
<reference evidence="1" key="1">
    <citation type="journal article" date="2017" name="Nature">
        <title>The sunflower genome provides insights into oil metabolism, flowering and Asterid evolution.</title>
        <authorList>
            <person name="Badouin H."/>
            <person name="Gouzy J."/>
            <person name="Grassa C.J."/>
            <person name="Murat F."/>
            <person name="Staton S.E."/>
            <person name="Cottret L."/>
            <person name="Lelandais-Briere C."/>
            <person name="Owens G.L."/>
            <person name="Carrere S."/>
            <person name="Mayjonade B."/>
            <person name="Legrand L."/>
            <person name="Gill N."/>
            <person name="Kane N.C."/>
            <person name="Bowers J.E."/>
            <person name="Hubner S."/>
            <person name="Bellec A."/>
            <person name="Berard A."/>
            <person name="Berges H."/>
            <person name="Blanchet N."/>
            <person name="Boniface M.C."/>
            <person name="Brunel D."/>
            <person name="Catrice O."/>
            <person name="Chaidir N."/>
            <person name="Claudel C."/>
            <person name="Donnadieu C."/>
            <person name="Faraut T."/>
            <person name="Fievet G."/>
            <person name="Helmstetter N."/>
            <person name="King M."/>
            <person name="Knapp S.J."/>
            <person name="Lai Z."/>
            <person name="Le Paslier M.C."/>
            <person name="Lippi Y."/>
            <person name="Lorenzon L."/>
            <person name="Mandel J.R."/>
            <person name="Marage G."/>
            <person name="Marchand G."/>
            <person name="Marquand E."/>
            <person name="Bret-Mestries E."/>
            <person name="Morien E."/>
            <person name="Nambeesan S."/>
            <person name="Nguyen T."/>
            <person name="Pegot-Espagnet P."/>
            <person name="Pouilly N."/>
            <person name="Raftis F."/>
            <person name="Sallet E."/>
            <person name="Schiex T."/>
            <person name="Thomas J."/>
            <person name="Vandecasteele C."/>
            <person name="Vares D."/>
            <person name="Vear F."/>
            <person name="Vautrin S."/>
            <person name="Crespi M."/>
            <person name="Mangin B."/>
            <person name="Burke J.M."/>
            <person name="Salse J."/>
            <person name="Munos S."/>
            <person name="Vincourt P."/>
            <person name="Rieseberg L.H."/>
            <person name="Langlade N.B."/>
        </authorList>
    </citation>
    <scope>NUCLEOTIDE SEQUENCE</scope>
    <source>
        <tissue evidence="1">Leaves</tissue>
    </source>
</reference>
<dbReference type="Gramene" id="mRNA:HanXRQr2_Chr05g0207631">
    <property type="protein sequence ID" value="CDS:HanXRQr2_Chr05g0207631.1"/>
    <property type="gene ID" value="HanXRQr2_Chr05g0207631"/>
</dbReference>
<reference evidence="1" key="2">
    <citation type="submission" date="2020-06" db="EMBL/GenBank/DDBJ databases">
        <title>Helianthus annuus Genome sequencing and assembly Release 2.</title>
        <authorList>
            <person name="Gouzy J."/>
            <person name="Langlade N."/>
            <person name="Munos S."/>
        </authorList>
    </citation>
    <scope>NUCLEOTIDE SEQUENCE</scope>
    <source>
        <tissue evidence="1">Leaves</tissue>
    </source>
</reference>
<dbReference type="Proteomes" id="UP000215914">
    <property type="component" value="Unassembled WGS sequence"/>
</dbReference>